<evidence type="ECO:0000313" key="2">
    <source>
        <dbReference type="Proteomes" id="UP000054826"/>
    </source>
</evidence>
<dbReference type="EMBL" id="JYDV01000066">
    <property type="protein sequence ID" value="KRZ36835.1"/>
    <property type="molecule type" value="Genomic_DNA"/>
</dbReference>
<name>A0A0V1JPD7_TRIPS</name>
<gene>
    <name evidence="1" type="ORF">T4C_7718</name>
</gene>
<sequence length="292" mass="33293">MIVKPCYDDCYPAEQKRKRHFAAQRRSVEMQLHYTGIGFSGTLCCQQRKLRMCIEFCQCQKVTINRPSVLPPGCQISLLLFVSQTCSQTAPLVPKLDPHLLSCCRPGELNALERPRFILIGPLVDIASCHDRPLSFVSSYSSLELYYIKHVSSSLILDNTNEEKPPADTLNVDQQTHPVVFEKHFPILCHNSFDLWLKIVNDKHCLLICLAYLGLGERKKEFNLNFAICIGKFNTGIQFQVYKPVLPGLQCQFEPKRLCSLPNPEQLYPISKLPEQQDARPGFDLVLQIDKV</sequence>
<protein>
    <submittedName>
        <fullName evidence="1">Uncharacterized protein</fullName>
    </submittedName>
</protein>
<comment type="caution">
    <text evidence="1">The sequence shown here is derived from an EMBL/GenBank/DDBJ whole genome shotgun (WGS) entry which is preliminary data.</text>
</comment>
<evidence type="ECO:0000313" key="1">
    <source>
        <dbReference type="EMBL" id="KRZ36835.1"/>
    </source>
</evidence>
<reference evidence="1 2" key="1">
    <citation type="submission" date="2015-01" db="EMBL/GenBank/DDBJ databases">
        <title>Evolution of Trichinella species and genotypes.</title>
        <authorList>
            <person name="Korhonen P.K."/>
            <person name="Edoardo P."/>
            <person name="Giuseppe L.R."/>
            <person name="Gasser R.B."/>
        </authorList>
    </citation>
    <scope>NUCLEOTIDE SEQUENCE [LARGE SCALE GENOMIC DNA]</scope>
    <source>
        <strain evidence="1">ISS176</strain>
    </source>
</reference>
<accession>A0A0V1JPD7</accession>
<proteinExistence type="predicted"/>
<dbReference type="Proteomes" id="UP000054826">
    <property type="component" value="Unassembled WGS sequence"/>
</dbReference>
<organism evidence="1 2">
    <name type="scientific">Trichinella pseudospiralis</name>
    <name type="common">Parasitic roundworm</name>
    <dbReference type="NCBI Taxonomy" id="6337"/>
    <lineage>
        <taxon>Eukaryota</taxon>
        <taxon>Metazoa</taxon>
        <taxon>Ecdysozoa</taxon>
        <taxon>Nematoda</taxon>
        <taxon>Enoplea</taxon>
        <taxon>Dorylaimia</taxon>
        <taxon>Trichinellida</taxon>
        <taxon>Trichinellidae</taxon>
        <taxon>Trichinella</taxon>
    </lineage>
</organism>
<dbReference type="AlphaFoldDB" id="A0A0V1JPD7"/>